<name>A0A8H5BKZ4_9AGAR</name>
<feature type="compositionally biased region" description="Polar residues" evidence="1">
    <location>
        <begin position="191"/>
        <end position="202"/>
    </location>
</feature>
<reference evidence="2 3" key="1">
    <citation type="journal article" date="2020" name="ISME J.">
        <title>Uncovering the hidden diversity of litter-decomposition mechanisms in mushroom-forming fungi.</title>
        <authorList>
            <person name="Floudas D."/>
            <person name="Bentzer J."/>
            <person name="Ahren D."/>
            <person name="Johansson T."/>
            <person name="Persson P."/>
            <person name="Tunlid A."/>
        </authorList>
    </citation>
    <scope>NUCLEOTIDE SEQUENCE [LARGE SCALE GENOMIC DNA]</scope>
    <source>
        <strain evidence="2 3">CBS 101986</strain>
    </source>
</reference>
<protein>
    <recommendedName>
        <fullName evidence="4">VWFA domain-containing protein</fullName>
    </recommendedName>
</protein>
<dbReference type="OrthoDB" id="301415at2759"/>
<feature type="region of interest" description="Disordered" evidence="1">
    <location>
        <begin position="178"/>
        <end position="229"/>
    </location>
</feature>
<feature type="compositionally biased region" description="Polar residues" evidence="1">
    <location>
        <begin position="210"/>
        <end position="221"/>
    </location>
</feature>
<evidence type="ECO:0000313" key="3">
    <source>
        <dbReference type="Proteomes" id="UP000567179"/>
    </source>
</evidence>
<dbReference type="GO" id="GO:0005737">
    <property type="term" value="C:cytoplasm"/>
    <property type="evidence" value="ECO:0007669"/>
    <property type="project" value="TreeGrafter"/>
</dbReference>
<evidence type="ECO:0008006" key="4">
    <source>
        <dbReference type="Google" id="ProtNLM"/>
    </source>
</evidence>
<dbReference type="EMBL" id="JAACJJ010000015">
    <property type="protein sequence ID" value="KAF5325155.1"/>
    <property type="molecule type" value="Genomic_DNA"/>
</dbReference>
<organism evidence="2 3">
    <name type="scientific">Psilocybe cf. subviscida</name>
    <dbReference type="NCBI Taxonomy" id="2480587"/>
    <lineage>
        <taxon>Eukaryota</taxon>
        <taxon>Fungi</taxon>
        <taxon>Dikarya</taxon>
        <taxon>Basidiomycota</taxon>
        <taxon>Agaricomycotina</taxon>
        <taxon>Agaricomycetes</taxon>
        <taxon>Agaricomycetidae</taxon>
        <taxon>Agaricales</taxon>
        <taxon>Agaricineae</taxon>
        <taxon>Strophariaceae</taxon>
        <taxon>Psilocybe</taxon>
    </lineage>
</organism>
<dbReference type="PANTHER" id="PTHR47763:SF1">
    <property type="entry name" value="DUF659 DOMAIN-CONTAINING PROTEIN"/>
    <property type="match status" value="1"/>
</dbReference>
<accession>A0A8H5BKZ4</accession>
<gene>
    <name evidence="2" type="ORF">D9619_009931</name>
</gene>
<proteinExistence type="predicted"/>
<dbReference type="PANTHER" id="PTHR47763">
    <property type="entry name" value="ALPHA-PROTEIN KINASE VWKA"/>
    <property type="match status" value="1"/>
</dbReference>
<keyword evidence="3" id="KW-1185">Reference proteome</keyword>
<dbReference type="GO" id="GO:0004674">
    <property type="term" value="F:protein serine/threonine kinase activity"/>
    <property type="evidence" value="ECO:0007669"/>
    <property type="project" value="TreeGrafter"/>
</dbReference>
<dbReference type="InterPro" id="IPR036465">
    <property type="entry name" value="vWFA_dom_sf"/>
</dbReference>
<evidence type="ECO:0000256" key="1">
    <source>
        <dbReference type="SAM" id="MobiDB-lite"/>
    </source>
</evidence>
<dbReference type="AlphaFoldDB" id="A0A8H5BKZ4"/>
<dbReference type="Proteomes" id="UP000567179">
    <property type="component" value="Unassembled WGS sequence"/>
</dbReference>
<dbReference type="InterPro" id="IPR052969">
    <property type="entry name" value="Thr-specific_kinase-like"/>
</dbReference>
<sequence>MSNYPTFSTYNGGTVMVTIPPGWFTYVSGLARNSFNQMIRLRVTNHIGTNTEHLFHSPKKPMETNEMMKLRRTHQDSYSICATTEAQHLELTSYYSTDPNIKGHLLEKNNAVVSSVAVLQTETPKHLLDRYPYYVTYLVFVQASPDQEETEYTPLYNDAVCTINLIKGTGFDHDGFPMDYDGSGGNETTDKVASNGSTTGSGNIAGGATSRGTNSGATTDGGSPGGRLSNTPLDVMLVQKCTSNQQPYIKALTDNIIDINTQIASGANLAPDALRLGLIGFRGTGDEYITKPFPFTTDASVMRSNLSSLVATGSGNGPEAAVKALDEALLSEWRIDATKMVILITDPPRHGIGESSDSSIRGSSAGEELLKIVRRMAELGITLHLIPCEPSLNISYSSTYDFYKAMTKITGGLVLPLASANGLADCIIGASLERVELGALTTKDGKMIARRVLFKNENPEALTEEYHARYTAADVTITTLEIKPVHAEQIEEVRYGEIDDMPAGVVTALPFLDAFAHLLIMLTDLVRMNVLGARLLPETASKPGPPSSVVLSQRPISKEQTGRIIALAITENAEVLASGKFIARPTIEDPVKNSCRINVPTGWYGFVSGLSRIKYNQAIKLCYSANDHSNTEFLTSERGQTDNIMRLKRTRQGFYIFAASEESSIILDTSFFWSRDNVKGSTLDKPQYCSEKLKVIRTQTPMHSRAFFPDYITYLIMAEDQPEADQIPGVPEFNDCVCVVNLIKKTPMVDNDEV</sequence>
<comment type="caution">
    <text evidence="2">The sequence shown here is derived from an EMBL/GenBank/DDBJ whole genome shotgun (WGS) entry which is preliminary data.</text>
</comment>
<dbReference type="SUPFAM" id="SSF53300">
    <property type="entry name" value="vWA-like"/>
    <property type="match status" value="1"/>
</dbReference>
<dbReference type="Gene3D" id="3.40.50.410">
    <property type="entry name" value="von Willebrand factor, type A domain"/>
    <property type="match status" value="1"/>
</dbReference>
<evidence type="ECO:0000313" key="2">
    <source>
        <dbReference type="EMBL" id="KAF5325155.1"/>
    </source>
</evidence>